<dbReference type="PANTHER" id="PTHR21716">
    <property type="entry name" value="TRANSMEMBRANE PROTEIN"/>
    <property type="match status" value="1"/>
</dbReference>
<feature type="transmembrane region" description="Helical" evidence="8">
    <location>
        <begin position="12"/>
        <end position="39"/>
    </location>
</feature>
<dbReference type="GO" id="GO:0005886">
    <property type="term" value="C:plasma membrane"/>
    <property type="evidence" value="ECO:0007669"/>
    <property type="project" value="UniProtKB-SubCell"/>
</dbReference>
<evidence type="ECO:0000256" key="8">
    <source>
        <dbReference type="SAM" id="Phobius"/>
    </source>
</evidence>
<sequence>MGFDKTKLKQIRWLIVFTAVMILALMNSSAVLAGVAIGIRILKPFIYGGGIAFVLNILLKAYETKVFKKWKGKSARKLKRSVGILLSVITVLLIITLVIIAVIPQLAKTATELGNKIPLFVEGIILKLEQWSVEYPGLKQQIMQLENIEVNWETIIPNFVEFMKNGVGNMLYSTLSSTVSVAGSIISEVINFTIGIIFALYILIQKEKLSDQGKRILTAYLPEKVSSAIRDVMSRLYSNFTNFICGQCLEAVILGTLFIITMSIFKMPYATTIGTLIAFTALIPIVGAFIGCFVGAFMILINNPTQALLFIILFLILQQIEGNLIYPKVVGNSVGLPSIWVLVAVSLGGSLFGIPGMLFFIPVVSTVYSLLRDDVNLRNSKKLQVVMEDSPGEEQEAACEEQEE</sequence>
<dbReference type="Proteomes" id="UP000184038">
    <property type="component" value="Unassembled WGS sequence"/>
</dbReference>
<evidence type="ECO:0000256" key="5">
    <source>
        <dbReference type="ARBA" id="ARBA00022692"/>
    </source>
</evidence>
<feature type="transmembrane region" description="Helical" evidence="8">
    <location>
        <begin position="82"/>
        <end position="103"/>
    </location>
</feature>
<evidence type="ECO:0000256" key="4">
    <source>
        <dbReference type="ARBA" id="ARBA00022475"/>
    </source>
</evidence>
<feature type="transmembrane region" description="Helical" evidence="8">
    <location>
        <begin position="338"/>
        <end position="371"/>
    </location>
</feature>
<keyword evidence="3" id="KW-0813">Transport</keyword>
<dbReference type="STRING" id="1120996.SAMN02746066_02448"/>
<protein>
    <submittedName>
        <fullName evidence="9">Predicted PurR-regulated permease PerM</fullName>
    </submittedName>
</protein>
<dbReference type="PANTHER" id="PTHR21716:SF53">
    <property type="entry name" value="PERMEASE PERM-RELATED"/>
    <property type="match status" value="1"/>
</dbReference>
<evidence type="ECO:0000313" key="9">
    <source>
        <dbReference type="EMBL" id="SHM57236.1"/>
    </source>
</evidence>
<dbReference type="GO" id="GO:0055085">
    <property type="term" value="P:transmembrane transport"/>
    <property type="evidence" value="ECO:0007669"/>
    <property type="project" value="TreeGrafter"/>
</dbReference>
<dbReference type="InterPro" id="IPR002549">
    <property type="entry name" value="AI-2E-like"/>
</dbReference>
<proteinExistence type="inferred from homology"/>
<dbReference type="RefSeq" id="WP_139241760.1">
    <property type="nucleotide sequence ID" value="NZ_FRCP01000012.1"/>
</dbReference>
<evidence type="ECO:0000256" key="3">
    <source>
        <dbReference type="ARBA" id="ARBA00022448"/>
    </source>
</evidence>
<feature type="transmembrane region" description="Helical" evidence="8">
    <location>
        <begin position="45"/>
        <end position="62"/>
    </location>
</feature>
<keyword evidence="7 8" id="KW-0472">Membrane</keyword>
<gene>
    <name evidence="9" type="ORF">SAMN02746066_02448</name>
</gene>
<dbReference type="AlphaFoldDB" id="A0A1M7JW30"/>
<evidence type="ECO:0000256" key="7">
    <source>
        <dbReference type="ARBA" id="ARBA00023136"/>
    </source>
</evidence>
<accession>A0A1M7JW30</accession>
<evidence type="ECO:0000256" key="1">
    <source>
        <dbReference type="ARBA" id="ARBA00004651"/>
    </source>
</evidence>
<comment type="similarity">
    <text evidence="2">Belongs to the autoinducer-2 exporter (AI-2E) (TC 2.A.86) family.</text>
</comment>
<reference evidence="9 10" key="1">
    <citation type="submission" date="2016-11" db="EMBL/GenBank/DDBJ databases">
        <authorList>
            <person name="Jaros S."/>
            <person name="Januszkiewicz K."/>
            <person name="Wedrychowicz H."/>
        </authorList>
    </citation>
    <scope>NUCLEOTIDE SEQUENCE [LARGE SCALE GENOMIC DNA]</scope>
    <source>
        <strain evidence="9 10">DSM 15930</strain>
    </source>
</reference>
<feature type="transmembrane region" description="Helical" evidence="8">
    <location>
        <begin position="240"/>
        <end position="265"/>
    </location>
</feature>
<dbReference type="EMBL" id="FRCP01000012">
    <property type="protein sequence ID" value="SHM57236.1"/>
    <property type="molecule type" value="Genomic_DNA"/>
</dbReference>
<name>A0A1M7JW30_9FIRM</name>
<evidence type="ECO:0000256" key="6">
    <source>
        <dbReference type="ARBA" id="ARBA00022989"/>
    </source>
</evidence>
<feature type="transmembrane region" description="Helical" evidence="8">
    <location>
        <begin position="277"/>
        <end position="300"/>
    </location>
</feature>
<keyword evidence="6 8" id="KW-1133">Transmembrane helix</keyword>
<feature type="transmembrane region" description="Helical" evidence="8">
    <location>
        <begin position="179"/>
        <end position="204"/>
    </location>
</feature>
<dbReference type="OrthoDB" id="9793390at2"/>
<organism evidence="9 10">
    <name type="scientific">Anaerosporobacter mobilis DSM 15930</name>
    <dbReference type="NCBI Taxonomy" id="1120996"/>
    <lineage>
        <taxon>Bacteria</taxon>
        <taxon>Bacillati</taxon>
        <taxon>Bacillota</taxon>
        <taxon>Clostridia</taxon>
        <taxon>Lachnospirales</taxon>
        <taxon>Lachnospiraceae</taxon>
        <taxon>Anaerosporobacter</taxon>
    </lineage>
</organism>
<comment type="subcellular location">
    <subcellularLocation>
        <location evidence="1">Cell membrane</location>
        <topology evidence="1">Multi-pass membrane protein</topology>
    </subcellularLocation>
</comment>
<evidence type="ECO:0000313" key="10">
    <source>
        <dbReference type="Proteomes" id="UP000184038"/>
    </source>
</evidence>
<evidence type="ECO:0000256" key="2">
    <source>
        <dbReference type="ARBA" id="ARBA00009773"/>
    </source>
</evidence>
<feature type="transmembrane region" description="Helical" evidence="8">
    <location>
        <begin position="307"/>
        <end position="326"/>
    </location>
</feature>
<keyword evidence="5 8" id="KW-0812">Transmembrane</keyword>
<keyword evidence="10" id="KW-1185">Reference proteome</keyword>
<dbReference type="Pfam" id="PF01594">
    <property type="entry name" value="AI-2E_transport"/>
    <property type="match status" value="1"/>
</dbReference>
<keyword evidence="4" id="KW-1003">Cell membrane</keyword>